<feature type="transmembrane region" description="Helical" evidence="2">
    <location>
        <begin position="128"/>
        <end position="155"/>
    </location>
</feature>
<dbReference type="KEGG" id="arep:ID810_05500"/>
<evidence type="ECO:0000313" key="4">
    <source>
        <dbReference type="Proteomes" id="UP000594637"/>
    </source>
</evidence>
<keyword evidence="2" id="KW-0812">Transmembrane</keyword>
<feature type="transmembrane region" description="Helical" evidence="2">
    <location>
        <begin position="100"/>
        <end position="122"/>
    </location>
</feature>
<reference evidence="3 4" key="1">
    <citation type="submission" date="2020-11" db="EMBL/GenBank/DDBJ databases">
        <title>Actinomyces sp. ZJ750.</title>
        <authorList>
            <person name="Zhou J."/>
        </authorList>
    </citation>
    <scope>NUCLEOTIDE SEQUENCE [LARGE SCALE GENOMIC DNA]</scope>
    <source>
        <strain evidence="3 4">ZJ750</strain>
    </source>
</reference>
<sequence length="204" mass="23376">MNLFKKDKGQEPAPSPAAVESTKSVGKGRPTPKRKEAQARGLHPVVPADRKAAKREQRAREDAAWERQRMAMITGDDRYLPVRDKGPVRRYIRDYIDARWSVGELFLPASLLMLLIIVGLSIRSTTMMAVISFWVLTAIYGLLALALVDAVWCWYRVRGQLYKKFGREEVRAKGMIAWYVLGRCFTTRRWRQPKPQVGRGQFPS</sequence>
<dbReference type="AlphaFoldDB" id="A0A7T0LM86"/>
<accession>A0A7T0LM86</accession>
<keyword evidence="2" id="KW-0472">Membrane</keyword>
<evidence type="ECO:0000313" key="3">
    <source>
        <dbReference type="EMBL" id="QPL06349.1"/>
    </source>
</evidence>
<feature type="region of interest" description="Disordered" evidence="1">
    <location>
        <begin position="1"/>
        <end position="63"/>
    </location>
</feature>
<evidence type="ECO:0000256" key="1">
    <source>
        <dbReference type="SAM" id="MobiDB-lite"/>
    </source>
</evidence>
<keyword evidence="2" id="KW-1133">Transmembrane helix</keyword>
<evidence type="ECO:0000256" key="2">
    <source>
        <dbReference type="SAM" id="Phobius"/>
    </source>
</evidence>
<dbReference type="InterPro" id="IPR021403">
    <property type="entry name" value="DUF3043"/>
</dbReference>
<dbReference type="RefSeq" id="WP_166858726.1">
    <property type="nucleotide sequence ID" value="NZ_CP063989.1"/>
</dbReference>
<organism evidence="3 4">
    <name type="scientific">Actinomyces respiraculi</name>
    <dbReference type="NCBI Taxonomy" id="2744574"/>
    <lineage>
        <taxon>Bacteria</taxon>
        <taxon>Bacillati</taxon>
        <taxon>Actinomycetota</taxon>
        <taxon>Actinomycetes</taxon>
        <taxon>Actinomycetales</taxon>
        <taxon>Actinomycetaceae</taxon>
        <taxon>Actinomyces</taxon>
    </lineage>
</organism>
<feature type="compositionally biased region" description="Basic and acidic residues" evidence="1">
    <location>
        <begin position="48"/>
        <end position="63"/>
    </location>
</feature>
<proteinExistence type="predicted"/>
<feature type="compositionally biased region" description="Basic and acidic residues" evidence="1">
    <location>
        <begin position="1"/>
        <end position="10"/>
    </location>
</feature>
<dbReference type="Proteomes" id="UP000594637">
    <property type="component" value="Chromosome"/>
</dbReference>
<protein>
    <submittedName>
        <fullName evidence="3">DUF3043 domain-containing protein</fullName>
    </submittedName>
</protein>
<name>A0A7T0LM86_9ACTO</name>
<dbReference type="EMBL" id="CP063989">
    <property type="protein sequence ID" value="QPL06349.1"/>
    <property type="molecule type" value="Genomic_DNA"/>
</dbReference>
<dbReference type="Pfam" id="PF11241">
    <property type="entry name" value="DUF3043"/>
    <property type="match status" value="1"/>
</dbReference>
<gene>
    <name evidence="3" type="ORF">ID810_05500</name>
</gene>
<keyword evidence="4" id="KW-1185">Reference proteome</keyword>